<proteinExistence type="predicted"/>
<reference evidence="1" key="1">
    <citation type="submission" date="2013-08" db="EMBL/GenBank/DDBJ databases">
        <authorList>
            <person name="Mendez C."/>
            <person name="Richter M."/>
            <person name="Ferrer M."/>
            <person name="Sanchez J."/>
        </authorList>
    </citation>
    <scope>NUCLEOTIDE SEQUENCE</scope>
</reference>
<dbReference type="EMBL" id="AUZY01011375">
    <property type="protein sequence ID" value="EQD34851.1"/>
    <property type="molecule type" value="Genomic_DNA"/>
</dbReference>
<name>T0YHC6_9ZZZZ</name>
<reference evidence="1" key="2">
    <citation type="journal article" date="2014" name="ISME J.">
        <title>Microbial stratification in low pH oxic and suboxic macroscopic growths along an acid mine drainage.</title>
        <authorList>
            <person name="Mendez-Garcia C."/>
            <person name="Mesa V."/>
            <person name="Sprenger R.R."/>
            <person name="Richter M."/>
            <person name="Diez M.S."/>
            <person name="Solano J."/>
            <person name="Bargiela R."/>
            <person name="Golyshina O.V."/>
            <person name="Manteca A."/>
            <person name="Ramos J.L."/>
            <person name="Gallego J.R."/>
            <person name="Llorente I."/>
            <person name="Martins Dos Santos V.A."/>
            <person name="Jensen O.N."/>
            <person name="Pelaez A.I."/>
            <person name="Sanchez J."/>
            <person name="Ferrer M."/>
        </authorList>
    </citation>
    <scope>NUCLEOTIDE SEQUENCE</scope>
</reference>
<comment type="caution">
    <text evidence="1">The sequence shown here is derived from an EMBL/GenBank/DDBJ whole genome shotgun (WGS) entry which is preliminary data.</text>
</comment>
<organism evidence="1">
    <name type="scientific">mine drainage metagenome</name>
    <dbReference type="NCBI Taxonomy" id="410659"/>
    <lineage>
        <taxon>unclassified sequences</taxon>
        <taxon>metagenomes</taxon>
        <taxon>ecological metagenomes</taxon>
    </lineage>
</organism>
<evidence type="ECO:0000313" key="1">
    <source>
        <dbReference type="EMBL" id="EQD34851.1"/>
    </source>
</evidence>
<feature type="non-terminal residue" evidence="1">
    <location>
        <position position="1"/>
    </location>
</feature>
<gene>
    <name evidence="1" type="ORF">B1B_17041</name>
</gene>
<accession>T0YHC6</accession>
<feature type="non-terminal residue" evidence="1">
    <location>
        <position position="100"/>
    </location>
</feature>
<protein>
    <submittedName>
        <fullName evidence="1">Uncharacterized protein</fullName>
    </submittedName>
</protein>
<sequence>SIAELPVLAFSGLPGSKQAELFIDINGEQRRVKKNLLQDLYAELRWNSSDDEDRINAVISKAIQQVDADPASPFYGRIIRADESKSEKRCISLTTVFRAL</sequence>
<dbReference type="AlphaFoldDB" id="T0YHC6"/>